<comment type="caution">
    <text evidence="6">The sequence shown here is derived from an EMBL/GenBank/DDBJ whole genome shotgun (WGS) entry which is preliminary data.</text>
</comment>
<name>A0ABP6ZVG5_9ACTN</name>
<dbReference type="Pfam" id="PF00126">
    <property type="entry name" value="HTH_1"/>
    <property type="match status" value="1"/>
</dbReference>
<accession>A0ABP6ZVG5</accession>
<evidence type="ECO:0000256" key="2">
    <source>
        <dbReference type="ARBA" id="ARBA00023015"/>
    </source>
</evidence>
<evidence type="ECO:0000256" key="4">
    <source>
        <dbReference type="ARBA" id="ARBA00023163"/>
    </source>
</evidence>
<dbReference type="SUPFAM" id="SSF53850">
    <property type="entry name" value="Periplasmic binding protein-like II"/>
    <property type="match status" value="1"/>
</dbReference>
<dbReference type="PANTHER" id="PTHR30346">
    <property type="entry name" value="TRANSCRIPTIONAL DUAL REGULATOR HCAR-RELATED"/>
    <property type="match status" value="1"/>
</dbReference>
<keyword evidence="7" id="KW-1185">Reference proteome</keyword>
<evidence type="ECO:0000259" key="5">
    <source>
        <dbReference type="PROSITE" id="PS50931"/>
    </source>
</evidence>
<dbReference type="Gene3D" id="1.10.10.10">
    <property type="entry name" value="Winged helix-like DNA-binding domain superfamily/Winged helix DNA-binding domain"/>
    <property type="match status" value="1"/>
</dbReference>
<organism evidence="6 7">
    <name type="scientific">Kineosporia mesophila</name>
    <dbReference type="NCBI Taxonomy" id="566012"/>
    <lineage>
        <taxon>Bacteria</taxon>
        <taxon>Bacillati</taxon>
        <taxon>Actinomycetota</taxon>
        <taxon>Actinomycetes</taxon>
        <taxon>Kineosporiales</taxon>
        <taxon>Kineosporiaceae</taxon>
        <taxon>Kineosporia</taxon>
    </lineage>
</organism>
<protein>
    <submittedName>
        <fullName evidence="6">LysR family transcriptional regulator</fullName>
    </submittedName>
</protein>
<evidence type="ECO:0000256" key="3">
    <source>
        <dbReference type="ARBA" id="ARBA00023125"/>
    </source>
</evidence>
<dbReference type="CDD" id="cd05466">
    <property type="entry name" value="PBP2_LTTR_substrate"/>
    <property type="match status" value="1"/>
</dbReference>
<dbReference type="Gene3D" id="3.40.190.290">
    <property type="match status" value="1"/>
</dbReference>
<dbReference type="InterPro" id="IPR005119">
    <property type="entry name" value="LysR_subst-bd"/>
</dbReference>
<dbReference type="InterPro" id="IPR036390">
    <property type="entry name" value="WH_DNA-bd_sf"/>
</dbReference>
<dbReference type="PRINTS" id="PR00039">
    <property type="entry name" value="HTHLYSR"/>
</dbReference>
<dbReference type="InterPro" id="IPR000847">
    <property type="entry name" value="LysR_HTH_N"/>
</dbReference>
<dbReference type="Proteomes" id="UP001501074">
    <property type="component" value="Unassembled WGS sequence"/>
</dbReference>
<evidence type="ECO:0000313" key="7">
    <source>
        <dbReference type="Proteomes" id="UP001501074"/>
    </source>
</evidence>
<proteinExistence type="inferred from homology"/>
<feature type="domain" description="HTH lysR-type" evidence="5">
    <location>
        <begin position="1"/>
        <end position="58"/>
    </location>
</feature>
<gene>
    <name evidence="6" type="ORF">GCM10022223_38170</name>
</gene>
<keyword evidence="3" id="KW-0238">DNA-binding</keyword>
<dbReference type="SUPFAM" id="SSF46785">
    <property type="entry name" value="Winged helix' DNA-binding domain"/>
    <property type="match status" value="1"/>
</dbReference>
<evidence type="ECO:0000256" key="1">
    <source>
        <dbReference type="ARBA" id="ARBA00009437"/>
    </source>
</evidence>
<dbReference type="RefSeq" id="WP_231482321.1">
    <property type="nucleotide sequence ID" value="NZ_BAAAZO010000006.1"/>
</dbReference>
<keyword evidence="4" id="KW-0804">Transcription</keyword>
<dbReference type="PANTHER" id="PTHR30346:SF28">
    <property type="entry name" value="HTH-TYPE TRANSCRIPTIONAL REGULATOR CYNR"/>
    <property type="match status" value="1"/>
</dbReference>
<comment type="similarity">
    <text evidence="1">Belongs to the LysR transcriptional regulatory family.</text>
</comment>
<reference evidence="7" key="1">
    <citation type="journal article" date="2019" name="Int. J. Syst. Evol. Microbiol.">
        <title>The Global Catalogue of Microorganisms (GCM) 10K type strain sequencing project: providing services to taxonomists for standard genome sequencing and annotation.</title>
        <authorList>
            <consortium name="The Broad Institute Genomics Platform"/>
            <consortium name="The Broad Institute Genome Sequencing Center for Infectious Disease"/>
            <person name="Wu L."/>
            <person name="Ma J."/>
        </authorList>
    </citation>
    <scope>NUCLEOTIDE SEQUENCE [LARGE SCALE GENOMIC DNA]</scope>
    <source>
        <strain evidence="7">JCM 16902</strain>
    </source>
</reference>
<sequence length="312" mass="33546">MNLRLLRYFTETVDAGSATRAAARLHVTQPVLSRQLRQLEQDLGLPLFERQGHRLRLTPAGEQFLPLARNLLRQADEVRRASASIASGRLDQLHLAVPTTTLNDVLAPFLATLHPDDPVPIVRQLDPRGADAALSSGADLAIVPRPPARHLASHALAVLPIWAQVRRDDEWADRTTVDVGELAERTLLLLTADFRPRQLLDEALDGAGLSYREVVECTNARVAQALAAAGRGVAVVSDDPRFDLTPVAVTGPAGPVRISLYAAWDPQHHAATALADLAGRLAAFCAEQYGPEVVPPTGAETSETVGPTASTR</sequence>
<dbReference type="InterPro" id="IPR036388">
    <property type="entry name" value="WH-like_DNA-bd_sf"/>
</dbReference>
<dbReference type="PROSITE" id="PS50931">
    <property type="entry name" value="HTH_LYSR"/>
    <property type="match status" value="1"/>
</dbReference>
<dbReference type="Pfam" id="PF03466">
    <property type="entry name" value="LysR_substrate"/>
    <property type="match status" value="1"/>
</dbReference>
<dbReference type="EMBL" id="BAAAZO010000006">
    <property type="protein sequence ID" value="GAA3617843.1"/>
    <property type="molecule type" value="Genomic_DNA"/>
</dbReference>
<keyword evidence="2" id="KW-0805">Transcription regulation</keyword>
<evidence type="ECO:0000313" key="6">
    <source>
        <dbReference type="EMBL" id="GAA3617843.1"/>
    </source>
</evidence>